<organism evidence="2">
    <name type="scientific">Cacopsylla melanoneura</name>
    <dbReference type="NCBI Taxonomy" id="428564"/>
    <lineage>
        <taxon>Eukaryota</taxon>
        <taxon>Metazoa</taxon>
        <taxon>Ecdysozoa</taxon>
        <taxon>Arthropoda</taxon>
        <taxon>Hexapoda</taxon>
        <taxon>Insecta</taxon>
        <taxon>Pterygota</taxon>
        <taxon>Neoptera</taxon>
        <taxon>Paraneoptera</taxon>
        <taxon>Hemiptera</taxon>
        <taxon>Sternorrhyncha</taxon>
        <taxon>Psylloidea</taxon>
        <taxon>Psyllidae</taxon>
        <taxon>Psyllinae</taxon>
        <taxon>Cacopsylla</taxon>
    </lineage>
</organism>
<reference evidence="2" key="1">
    <citation type="submission" date="2021-05" db="EMBL/GenBank/DDBJ databases">
        <authorList>
            <person name="Alioto T."/>
            <person name="Alioto T."/>
            <person name="Gomez Garrido J."/>
        </authorList>
    </citation>
    <scope>NUCLEOTIDE SEQUENCE</scope>
</reference>
<dbReference type="EMBL" id="HBUF01449137">
    <property type="protein sequence ID" value="CAG6743524.1"/>
    <property type="molecule type" value="Transcribed_RNA"/>
</dbReference>
<evidence type="ECO:0000256" key="1">
    <source>
        <dbReference type="SAM" id="Phobius"/>
    </source>
</evidence>
<feature type="transmembrane region" description="Helical" evidence="1">
    <location>
        <begin position="32"/>
        <end position="56"/>
    </location>
</feature>
<name>A0A8D8Z9K3_9HEMI</name>
<keyword evidence="1" id="KW-0812">Transmembrane</keyword>
<keyword evidence="1" id="KW-1133">Transmembrane helix</keyword>
<evidence type="ECO:0000313" key="2">
    <source>
        <dbReference type="EMBL" id="CAG6743524.1"/>
    </source>
</evidence>
<keyword evidence="1" id="KW-0472">Membrane</keyword>
<protein>
    <submittedName>
        <fullName evidence="2">Uncharacterized protein</fullName>
    </submittedName>
</protein>
<proteinExistence type="predicted"/>
<accession>A0A8D8Z9K3</accession>
<feature type="transmembrane region" description="Helical" evidence="1">
    <location>
        <begin position="76"/>
        <end position="94"/>
    </location>
</feature>
<sequence>MLYQLPCSSFASNLVCLEKSSKLKLSPGSPELSFHSVLFLSIFSASLILSSSFCSLNRDIILYRVLIRRISSTQMFSGYLHSLKLFYFYFILYIEFNVSFSC</sequence>
<dbReference type="AlphaFoldDB" id="A0A8D8Z9K3"/>